<evidence type="ECO:0000256" key="3">
    <source>
        <dbReference type="ARBA" id="ARBA00022723"/>
    </source>
</evidence>
<dbReference type="VEuPathDB" id="FungiDB:CLCR_07304"/>
<comment type="cofactor">
    <cofactor evidence="1 6">
        <name>Zn(2+)</name>
        <dbReference type="ChEBI" id="CHEBI:29105"/>
    </cofactor>
</comment>
<keyword evidence="3 6" id="KW-0479">Metal-binding</keyword>
<dbReference type="PANTHER" id="PTHR42940:SF8">
    <property type="entry name" value="VACUOLAR PROTEIN SORTING-ASSOCIATED PROTEIN 11"/>
    <property type="match status" value="1"/>
</dbReference>
<dbReference type="InterPro" id="IPR002328">
    <property type="entry name" value="ADH_Zn_CS"/>
</dbReference>
<dbReference type="InterPro" id="IPR013149">
    <property type="entry name" value="ADH-like_C"/>
</dbReference>
<keyword evidence="5" id="KW-0560">Oxidoreductase</keyword>
<name>A0A1C1CPR9_9EURO</name>
<keyword evidence="9" id="KW-1185">Reference proteome</keyword>
<evidence type="ECO:0000256" key="2">
    <source>
        <dbReference type="ARBA" id="ARBA00008072"/>
    </source>
</evidence>
<dbReference type="SMART" id="SM00829">
    <property type="entry name" value="PKS_ER"/>
    <property type="match status" value="1"/>
</dbReference>
<dbReference type="InterPro" id="IPR036291">
    <property type="entry name" value="NAD(P)-bd_dom_sf"/>
</dbReference>
<gene>
    <name evidence="8" type="primary">adh</name>
    <name evidence="8" type="ORF">CLCR_07304</name>
</gene>
<evidence type="ECO:0000256" key="1">
    <source>
        <dbReference type="ARBA" id="ARBA00001947"/>
    </source>
</evidence>
<organism evidence="8 9">
    <name type="scientific">Cladophialophora carrionii</name>
    <dbReference type="NCBI Taxonomy" id="86049"/>
    <lineage>
        <taxon>Eukaryota</taxon>
        <taxon>Fungi</taxon>
        <taxon>Dikarya</taxon>
        <taxon>Ascomycota</taxon>
        <taxon>Pezizomycotina</taxon>
        <taxon>Eurotiomycetes</taxon>
        <taxon>Chaetothyriomycetidae</taxon>
        <taxon>Chaetothyriales</taxon>
        <taxon>Herpotrichiellaceae</taxon>
        <taxon>Cladophialophora</taxon>
    </lineage>
</organism>
<evidence type="ECO:0000313" key="8">
    <source>
        <dbReference type="EMBL" id="OCT50500.1"/>
    </source>
</evidence>
<dbReference type="CDD" id="cd05284">
    <property type="entry name" value="arabinose_DH_like"/>
    <property type="match status" value="1"/>
</dbReference>
<reference evidence="9" key="1">
    <citation type="submission" date="2015-07" db="EMBL/GenBank/DDBJ databases">
        <authorList>
            <person name="Teixeira M.M."/>
            <person name="Souza R.C."/>
            <person name="Almeida L.G."/>
            <person name="Vicente V.A."/>
            <person name="de Hoog S."/>
            <person name="Bocca A.L."/>
            <person name="de Almeida S.R."/>
            <person name="Vasconcelos A.T."/>
            <person name="Felipe M.S."/>
        </authorList>
    </citation>
    <scope>NUCLEOTIDE SEQUENCE [LARGE SCALE GENOMIC DNA]</scope>
    <source>
        <strain evidence="9">KSF</strain>
    </source>
</reference>
<dbReference type="STRING" id="86049.A0A1C1CPR9"/>
<accession>A0A1C1CPR9</accession>
<comment type="similarity">
    <text evidence="2 6">Belongs to the zinc-containing alcohol dehydrogenase family.</text>
</comment>
<comment type="caution">
    <text evidence="8">The sequence shown here is derived from an EMBL/GenBank/DDBJ whole genome shotgun (WGS) entry which is preliminary data.</text>
</comment>
<proteinExistence type="inferred from homology"/>
<dbReference type="AlphaFoldDB" id="A0A1C1CPR9"/>
<evidence type="ECO:0000256" key="6">
    <source>
        <dbReference type="RuleBase" id="RU361277"/>
    </source>
</evidence>
<dbReference type="GO" id="GO:0008270">
    <property type="term" value="F:zinc ion binding"/>
    <property type="evidence" value="ECO:0007669"/>
    <property type="project" value="InterPro"/>
</dbReference>
<dbReference type="PROSITE" id="PS00059">
    <property type="entry name" value="ADH_ZINC"/>
    <property type="match status" value="1"/>
</dbReference>
<dbReference type="SUPFAM" id="SSF50129">
    <property type="entry name" value="GroES-like"/>
    <property type="match status" value="1"/>
</dbReference>
<dbReference type="eggNOG" id="KOG0024">
    <property type="taxonomic scope" value="Eukaryota"/>
</dbReference>
<dbReference type="SUPFAM" id="SSF51735">
    <property type="entry name" value="NAD(P)-binding Rossmann-fold domains"/>
    <property type="match status" value="1"/>
</dbReference>
<dbReference type="Gene3D" id="3.90.180.10">
    <property type="entry name" value="Medium-chain alcohol dehydrogenases, catalytic domain"/>
    <property type="match status" value="1"/>
</dbReference>
<dbReference type="InterPro" id="IPR020843">
    <property type="entry name" value="ER"/>
</dbReference>
<dbReference type="PANTHER" id="PTHR42940">
    <property type="entry name" value="ALCOHOL DEHYDROGENASE 1-RELATED"/>
    <property type="match status" value="1"/>
</dbReference>
<evidence type="ECO:0000256" key="5">
    <source>
        <dbReference type="ARBA" id="ARBA00023002"/>
    </source>
</evidence>
<feature type="domain" description="Enoyl reductase (ER)" evidence="7">
    <location>
        <begin position="10"/>
        <end position="330"/>
    </location>
</feature>
<evidence type="ECO:0000259" key="7">
    <source>
        <dbReference type="SMART" id="SM00829"/>
    </source>
</evidence>
<dbReference type="Pfam" id="PF00107">
    <property type="entry name" value="ADH_zinc_N"/>
    <property type="match status" value="1"/>
</dbReference>
<dbReference type="Proteomes" id="UP000094526">
    <property type="component" value="Unassembled WGS sequence"/>
</dbReference>
<dbReference type="OrthoDB" id="1879366at2759"/>
<dbReference type="Pfam" id="PF08240">
    <property type="entry name" value="ADH_N"/>
    <property type="match status" value="1"/>
</dbReference>
<evidence type="ECO:0000313" key="9">
    <source>
        <dbReference type="Proteomes" id="UP000094526"/>
    </source>
</evidence>
<protein>
    <submittedName>
        <fullName evidence="8">NAD-dependent alcohol dehydrogenase</fullName>
    </submittedName>
</protein>
<sequence>MKAVRLVNYHQPLELHDAPEPKITGPLDVIVKIGAAGWAAKSNVKLPYTIGHENAGWVHAVGDAVTGLKIGDKVILHPLVTCGLCRACRSGDDVHCEASSFPGIDTDGGYAEYLKTGARSVIKLDETLEPVAVAALADAGLTAYHACAKAARALRPGNFVVMIGAGGLGHIGVQVMKAICAATVIVVDRNEGALRLARELGADHVVLARDGGGDDGSGDVVVDEVVRLTAGKGAEAVIDFVAEGGSTARGVKLLRRAGNYYVVGYGENINVPTIDIISTEINFIGNLVGSYNDLVELMVLAAQGKVVLHTSVYKLEDFQRAIDDLSAGKWRASEGARELIKTGAGTGILRKHSDQLKELE</sequence>
<keyword evidence="4 6" id="KW-0862">Zinc</keyword>
<dbReference type="VEuPathDB" id="FungiDB:G647_05508"/>
<dbReference type="EMBL" id="LGRB01000010">
    <property type="protein sequence ID" value="OCT50500.1"/>
    <property type="molecule type" value="Genomic_DNA"/>
</dbReference>
<evidence type="ECO:0000256" key="4">
    <source>
        <dbReference type="ARBA" id="ARBA00022833"/>
    </source>
</evidence>
<dbReference type="GO" id="GO:0016491">
    <property type="term" value="F:oxidoreductase activity"/>
    <property type="evidence" value="ECO:0007669"/>
    <property type="project" value="UniProtKB-KW"/>
</dbReference>
<dbReference type="Gene3D" id="3.40.50.720">
    <property type="entry name" value="NAD(P)-binding Rossmann-like Domain"/>
    <property type="match status" value="1"/>
</dbReference>
<dbReference type="InterPro" id="IPR013154">
    <property type="entry name" value="ADH-like_N"/>
</dbReference>
<dbReference type="InterPro" id="IPR011032">
    <property type="entry name" value="GroES-like_sf"/>
</dbReference>